<protein>
    <submittedName>
        <fullName evidence="2">Uncharacterized protein</fullName>
    </submittedName>
</protein>
<feature type="region of interest" description="Disordered" evidence="1">
    <location>
        <begin position="1"/>
        <end position="41"/>
    </location>
</feature>
<reference evidence="2 3" key="1">
    <citation type="submission" date="2017-07" db="EMBL/GenBank/DDBJ databases">
        <title>Bifidobacterium novel species.</title>
        <authorList>
            <person name="Lugli G.A."/>
            <person name="Milani C."/>
            <person name="Duranti S."/>
            <person name="Mangifesta M."/>
        </authorList>
    </citation>
    <scope>NUCLEOTIDE SEQUENCE [LARGE SCALE GENOMIC DNA]</scope>
    <source>
        <strain evidence="2 3">77</strain>
    </source>
</reference>
<dbReference type="AlphaFoldDB" id="A0A2N5J4R9"/>
<evidence type="ECO:0000313" key="3">
    <source>
        <dbReference type="Proteomes" id="UP000235034"/>
    </source>
</evidence>
<organism evidence="2 3">
    <name type="scientific">Bifidobacterium parmae</name>
    <dbReference type="NCBI Taxonomy" id="361854"/>
    <lineage>
        <taxon>Bacteria</taxon>
        <taxon>Bacillati</taxon>
        <taxon>Actinomycetota</taxon>
        <taxon>Actinomycetes</taxon>
        <taxon>Bifidobacteriales</taxon>
        <taxon>Bifidobacteriaceae</taxon>
        <taxon>Bifidobacterium</taxon>
    </lineage>
</organism>
<evidence type="ECO:0000256" key="1">
    <source>
        <dbReference type="SAM" id="MobiDB-lite"/>
    </source>
</evidence>
<name>A0A2N5J4R9_9BIFI</name>
<comment type="caution">
    <text evidence="2">The sequence shown here is derived from an EMBL/GenBank/DDBJ whole genome shotgun (WGS) entry which is preliminary data.</text>
</comment>
<keyword evidence="3" id="KW-1185">Reference proteome</keyword>
<proteinExistence type="predicted"/>
<gene>
    <name evidence="2" type="ORF">Uis4E_0613</name>
</gene>
<dbReference type="Proteomes" id="UP000235034">
    <property type="component" value="Unassembled WGS sequence"/>
</dbReference>
<accession>A0A2N5J4R9</accession>
<evidence type="ECO:0000313" key="2">
    <source>
        <dbReference type="EMBL" id="PLS29193.1"/>
    </source>
</evidence>
<dbReference type="EMBL" id="NMWT01000007">
    <property type="protein sequence ID" value="PLS29193.1"/>
    <property type="molecule type" value="Genomic_DNA"/>
</dbReference>
<feature type="compositionally biased region" description="Low complexity" evidence="1">
    <location>
        <begin position="7"/>
        <end position="21"/>
    </location>
</feature>
<sequence length="79" mass="8349">MMPASSNGLNGCNNRNNLNGRMGTIATTTTSPKHPRTADRNPAVGRYLSALPAEPSSWQASTTRAAIEVSASRPHERGS</sequence>